<dbReference type="InterPro" id="IPR040366">
    <property type="entry name" value="Nab2/ZC3H14"/>
</dbReference>
<accession>A0A086K7Z1</accession>
<evidence type="ECO:0000256" key="9">
    <source>
        <dbReference type="SAM" id="MobiDB-lite"/>
    </source>
</evidence>
<dbReference type="InterPro" id="IPR000571">
    <property type="entry name" value="Znf_CCCH"/>
</dbReference>
<dbReference type="PANTHER" id="PTHR14738">
    <property type="entry name" value="ZINC FINGER CCCH DOMAIN-CONTAINING PROTEIN 14"/>
    <property type="match status" value="1"/>
</dbReference>
<dbReference type="PANTHER" id="PTHR14738:SF29">
    <property type="entry name" value="ZINC FINGER CCCH DOMAIN-CONTAINING PROTEIN 14"/>
    <property type="match status" value="1"/>
</dbReference>
<dbReference type="Pfam" id="PF14608">
    <property type="entry name" value="zf-CCCH_2"/>
    <property type="match status" value="3"/>
</dbReference>
<comment type="similarity">
    <text evidence="2">Belongs to the ZC3H14 family.</text>
</comment>
<comment type="caution">
    <text evidence="11">The sequence shown here is derived from an EMBL/GenBank/DDBJ whole genome shotgun (WGS) entry which is preliminary data.</text>
</comment>
<dbReference type="GO" id="GO:0005737">
    <property type="term" value="C:cytoplasm"/>
    <property type="evidence" value="ECO:0007669"/>
    <property type="project" value="TreeGrafter"/>
</dbReference>
<feature type="compositionally biased region" description="Polar residues" evidence="9">
    <location>
        <begin position="626"/>
        <end position="641"/>
    </location>
</feature>
<dbReference type="GO" id="GO:0043488">
    <property type="term" value="P:regulation of mRNA stability"/>
    <property type="evidence" value="ECO:0007669"/>
    <property type="project" value="InterPro"/>
</dbReference>
<feature type="compositionally biased region" description="Basic and acidic residues" evidence="9">
    <location>
        <begin position="653"/>
        <end position="663"/>
    </location>
</feature>
<dbReference type="VEuPathDB" id="ToxoDB:TGP89_308870"/>
<name>A0A086K7Z1_TOXGO</name>
<dbReference type="Gene3D" id="4.10.1000.40">
    <property type="match status" value="2"/>
</dbReference>
<keyword evidence="7" id="KW-0539">Nucleus</keyword>
<reference evidence="11 12" key="1">
    <citation type="submission" date="2014-03" db="EMBL/GenBank/DDBJ databases">
        <authorList>
            <person name="Sibley D."/>
            <person name="Venepally P."/>
            <person name="Karamycheva S."/>
            <person name="Hadjithomas M."/>
            <person name="Khan A."/>
            <person name="Brunk B."/>
            <person name="Roos D."/>
            <person name="Caler E."/>
            <person name="Lorenzi H."/>
        </authorList>
    </citation>
    <scope>NUCLEOTIDE SEQUENCE [LARGE SCALE GENOMIC DNA]</scope>
    <source>
        <strain evidence="12">p89</strain>
    </source>
</reference>
<evidence type="ECO:0000256" key="6">
    <source>
        <dbReference type="ARBA" id="ARBA00022833"/>
    </source>
</evidence>
<evidence type="ECO:0000256" key="1">
    <source>
        <dbReference type="ARBA" id="ARBA00004123"/>
    </source>
</evidence>
<feature type="domain" description="C3H1-type" evidence="10">
    <location>
        <begin position="490"/>
        <end position="515"/>
    </location>
</feature>
<dbReference type="GO" id="GO:0005634">
    <property type="term" value="C:nucleus"/>
    <property type="evidence" value="ECO:0007669"/>
    <property type="project" value="UniProtKB-SubCell"/>
</dbReference>
<feature type="region of interest" description="Disordered" evidence="9">
    <location>
        <begin position="121"/>
        <end position="271"/>
    </location>
</feature>
<dbReference type="AlphaFoldDB" id="A0A086K7Z1"/>
<dbReference type="EMBL" id="AEYI02001185">
    <property type="protein sequence ID" value="KFG40509.1"/>
    <property type="molecule type" value="Genomic_DNA"/>
</dbReference>
<comment type="subcellular location">
    <subcellularLocation>
        <location evidence="1">Nucleus</location>
    </subcellularLocation>
</comment>
<dbReference type="GO" id="GO:0008270">
    <property type="term" value="F:zinc ion binding"/>
    <property type="evidence" value="ECO:0007669"/>
    <property type="project" value="UniProtKB-KW"/>
</dbReference>
<evidence type="ECO:0000259" key="10">
    <source>
        <dbReference type="PROSITE" id="PS50103"/>
    </source>
</evidence>
<feature type="region of interest" description="Disordered" evidence="9">
    <location>
        <begin position="330"/>
        <end position="385"/>
    </location>
</feature>
<feature type="zinc finger region" description="C3H1-type" evidence="8">
    <location>
        <begin position="490"/>
        <end position="515"/>
    </location>
</feature>
<evidence type="ECO:0000256" key="8">
    <source>
        <dbReference type="PROSITE-ProRule" id="PRU00723"/>
    </source>
</evidence>
<feature type="compositionally biased region" description="Low complexity" evidence="9">
    <location>
        <begin position="667"/>
        <end position="683"/>
    </location>
</feature>
<evidence type="ECO:0000313" key="11">
    <source>
        <dbReference type="EMBL" id="KFG40509.1"/>
    </source>
</evidence>
<feature type="region of interest" description="Disordered" evidence="9">
    <location>
        <begin position="574"/>
        <end position="693"/>
    </location>
</feature>
<feature type="region of interest" description="Disordered" evidence="9">
    <location>
        <begin position="400"/>
        <end position="431"/>
    </location>
</feature>
<evidence type="ECO:0000256" key="7">
    <source>
        <dbReference type="ARBA" id="ARBA00023242"/>
    </source>
</evidence>
<feature type="compositionally biased region" description="Basic and acidic residues" evidence="9">
    <location>
        <begin position="330"/>
        <end position="353"/>
    </location>
</feature>
<dbReference type="OrthoDB" id="5589010at2759"/>
<evidence type="ECO:0000256" key="5">
    <source>
        <dbReference type="ARBA" id="ARBA00022771"/>
    </source>
</evidence>
<evidence type="ECO:0000256" key="3">
    <source>
        <dbReference type="ARBA" id="ARBA00022723"/>
    </source>
</evidence>
<keyword evidence="6 8" id="KW-0862">Zinc</keyword>
<feature type="compositionally biased region" description="Basic and acidic residues" evidence="9">
    <location>
        <begin position="143"/>
        <end position="164"/>
    </location>
</feature>
<feature type="compositionally biased region" description="Polar residues" evidence="9">
    <location>
        <begin position="574"/>
        <end position="583"/>
    </location>
</feature>
<dbReference type="PROSITE" id="PS50103">
    <property type="entry name" value="ZF_C3H1"/>
    <property type="match status" value="1"/>
</dbReference>
<keyword evidence="4" id="KW-0677">Repeat</keyword>
<organism evidence="11 12">
    <name type="scientific">Toxoplasma gondii p89</name>
    <dbReference type="NCBI Taxonomy" id="943119"/>
    <lineage>
        <taxon>Eukaryota</taxon>
        <taxon>Sar</taxon>
        <taxon>Alveolata</taxon>
        <taxon>Apicomplexa</taxon>
        <taxon>Conoidasida</taxon>
        <taxon>Coccidia</taxon>
        <taxon>Eucoccidiorida</taxon>
        <taxon>Eimeriorina</taxon>
        <taxon>Sarcocystidae</taxon>
        <taxon>Toxoplasma</taxon>
    </lineage>
</organism>
<dbReference type="GO" id="GO:0008143">
    <property type="term" value="F:poly(A) binding"/>
    <property type="evidence" value="ECO:0007669"/>
    <property type="project" value="InterPro"/>
</dbReference>
<keyword evidence="5 8" id="KW-0863">Zinc-finger</keyword>
<dbReference type="Proteomes" id="UP000028828">
    <property type="component" value="Unassembled WGS sequence"/>
</dbReference>
<evidence type="ECO:0000256" key="4">
    <source>
        <dbReference type="ARBA" id="ARBA00022737"/>
    </source>
</evidence>
<protein>
    <recommendedName>
        <fullName evidence="10">C3H1-type domain-containing protein</fullName>
    </recommendedName>
</protein>
<feature type="region of interest" description="Disordered" evidence="9">
    <location>
        <begin position="285"/>
        <end position="318"/>
    </location>
</feature>
<gene>
    <name evidence="11" type="ORF">TGP89_308870</name>
</gene>
<evidence type="ECO:0000313" key="12">
    <source>
        <dbReference type="Proteomes" id="UP000028828"/>
    </source>
</evidence>
<proteinExistence type="inferred from homology"/>
<evidence type="ECO:0000256" key="2">
    <source>
        <dbReference type="ARBA" id="ARBA00008423"/>
    </source>
</evidence>
<keyword evidence="3 8" id="KW-0479">Metal-binding</keyword>
<sequence length="693" mass="75121">MPTETRKDVVAPAGAEAEGEEGRSYVFLRALSGSKTQTIQSEIMQRLGAIMVGQKGAENGPEEATIQEDMTILNEYVWHLLTQEAATQGRLKKELAEFLQTNTDDFVSWLDSLLCRYDPEASASGDEEGALDGAETPPSHTHNSSDWKSRYRSEDISLSREEGRHSRRSSRRSAEPSQRSRHRSRRHEEERYEEEERHRRRHEGSGDRHRSCRRKEYEDRSRSPYSRRRERDFYSRRSPSEGRYRGTSHSERHMEEGRGGSSRPVREGGSRGRLIGLAMKQAVGCQRRSGGGVEGAEGPSPPTSFSEERRSRSRSAGRVRAIVLVDDRSRHRAQAEGETGQHLEENKHAEVARNDGTGVNGADGPGARTKAILRPNPRYTAGPGSPAVLSDVPFLSPHPAATAGGLLSPSEGLSRRPTRSSPSFAEPQYPPAFASFPPAGGDLEMEMGGISALSNEADLSRGSAFLAVGGSAGPPLTRGPAGAPAPFAVGKVRKRCIKWPRCPYGANCMYIHPTAKCTKWPRCAFGDACFYWHPAVMCKFGAHCANPFCNYTHEPVDPTLAAEAASAVGASLPTEQVGASESPLSGGPAGSHGEKATGESFLGARGHDGFYRNKTWTPGQGDRQDSSSATMGGANLQTSVAALSDTLPGTPPELRRRREESFPSEKPLLLPPALSAQDAAAAPREGEEGVMEG</sequence>
<feature type="compositionally biased region" description="Basic and acidic residues" evidence="9">
    <location>
        <begin position="186"/>
        <end position="270"/>
    </location>
</feature>